<feature type="transmembrane region" description="Helical" evidence="6">
    <location>
        <begin position="158"/>
        <end position="178"/>
    </location>
</feature>
<dbReference type="PANTHER" id="PTHR43385:SF1">
    <property type="entry name" value="RIBOFLAVIN TRANSPORTER RIBJ"/>
    <property type="match status" value="1"/>
</dbReference>
<feature type="domain" description="Major facilitator superfamily (MFS) profile" evidence="7">
    <location>
        <begin position="1"/>
        <end position="408"/>
    </location>
</feature>
<dbReference type="Proteomes" id="UP000198953">
    <property type="component" value="Unassembled WGS sequence"/>
</dbReference>
<dbReference type="OrthoDB" id="7200137at2"/>
<dbReference type="Pfam" id="PF07690">
    <property type="entry name" value="MFS_1"/>
    <property type="match status" value="1"/>
</dbReference>
<feature type="transmembrane region" description="Helical" evidence="6">
    <location>
        <begin position="92"/>
        <end position="116"/>
    </location>
</feature>
<dbReference type="AlphaFoldDB" id="A0A1H8GDW3"/>
<name>A0A1H8GDW3_9ACTN</name>
<protein>
    <submittedName>
        <fullName evidence="8">Predicted arabinose efflux permease, MFS family</fullName>
    </submittedName>
</protein>
<feature type="transmembrane region" description="Helical" evidence="6">
    <location>
        <begin position="228"/>
        <end position="255"/>
    </location>
</feature>
<evidence type="ECO:0000259" key="7">
    <source>
        <dbReference type="PROSITE" id="PS50850"/>
    </source>
</evidence>
<accession>A0A1H8GDW3</accession>
<feature type="transmembrane region" description="Helical" evidence="6">
    <location>
        <begin position="67"/>
        <end position="86"/>
    </location>
</feature>
<feature type="transmembrane region" description="Helical" evidence="6">
    <location>
        <begin position="314"/>
        <end position="335"/>
    </location>
</feature>
<evidence type="ECO:0000256" key="5">
    <source>
        <dbReference type="ARBA" id="ARBA00023136"/>
    </source>
</evidence>
<dbReference type="STRING" id="46177.SAMN05660976_07521"/>
<evidence type="ECO:0000256" key="3">
    <source>
        <dbReference type="ARBA" id="ARBA00022692"/>
    </source>
</evidence>
<reference evidence="8 9" key="1">
    <citation type="submission" date="2016-10" db="EMBL/GenBank/DDBJ databases">
        <authorList>
            <person name="de Groot N.N."/>
        </authorList>
    </citation>
    <scope>NUCLEOTIDE SEQUENCE [LARGE SCALE GENOMIC DNA]</scope>
    <source>
        <strain evidence="8 9">DSM 43357</strain>
    </source>
</reference>
<feature type="transmembrane region" description="Helical" evidence="6">
    <location>
        <begin position="38"/>
        <end position="60"/>
    </location>
</feature>
<dbReference type="RefSeq" id="WP_091105215.1">
    <property type="nucleotide sequence ID" value="NZ_FOBF01000026.1"/>
</dbReference>
<dbReference type="InterPro" id="IPR020846">
    <property type="entry name" value="MFS_dom"/>
</dbReference>
<dbReference type="GO" id="GO:0005886">
    <property type="term" value="C:plasma membrane"/>
    <property type="evidence" value="ECO:0007669"/>
    <property type="project" value="UniProtKB-SubCell"/>
</dbReference>
<keyword evidence="2" id="KW-0813">Transport</keyword>
<feature type="transmembrane region" description="Helical" evidence="6">
    <location>
        <begin position="128"/>
        <end position="152"/>
    </location>
</feature>
<feature type="transmembrane region" description="Helical" evidence="6">
    <location>
        <begin position="382"/>
        <end position="401"/>
    </location>
</feature>
<keyword evidence="5 6" id="KW-0472">Membrane</keyword>
<dbReference type="SUPFAM" id="SSF103473">
    <property type="entry name" value="MFS general substrate transporter"/>
    <property type="match status" value="1"/>
</dbReference>
<dbReference type="InterPro" id="IPR052983">
    <property type="entry name" value="MFS_Riboflavin_Transporter"/>
</dbReference>
<keyword evidence="9" id="KW-1185">Reference proteome</keyword>
<evidence type="ECO:0000313" key="9">
    <source>
        <dbReference type="Proteomes" id="UP000198953"/>
    </source>
</evidence>
<feature type="transmembrane region" description="Helical" evidence="6">
    <location>
        <begin position="261"/>
        <end position="281"/>
    </location>
</feature>
<keyword evidence="4 6" id="KW-1133">Transmembrane helix</keyword>
<dbReference type="PROSITE" id="PS50850">
    <property type="entry name" value="MFS"/>
    <property type="match status" value="1"/>
</dbReference>
<dbReference type="InterPro" id="IPR011701">
    <property type="entry name" value="MFS"/>
</dbReference>
<evidence type="ECO:0000313" key="8">
    <source>
        <dbReference type="EMBL" id="SEN41945.1"/>
    </source>
</evidence>
<feature type="transmembrane region" description="Helical" evidence="6">
    <location>
        <begin position="288"/>
        <end position="308"/>
    </location>
</feature>
<keyword evidence="3 6" id="KW-0812">Transmembrane</keyword>
<evidence type="ECO:0000256" key="1">
    <source>
        <dbReference type="ARBA" id="ARBA00004651"/>
    </source>
</evidence>
<dbReference type="PANTHER" id="PTHR43385">
    <property type="entry name" value="RIBOFLAVIN TRANSPORTER RIBJ"/>
    <property type="match status" value="1"/>
</dbReference>
<dbReference type="InterPro" id="IPR036259">
    <property type="entry name" value="MFS_trans_sf"/>
</dbReference>
<evidence type="ECO:0000256" key="2">
    <source>
        <dbReference type="ARBA" id="ARBA00022448"/>
    </source>
</evidence>
<gene>
    <name evidence="8" type="ORF">SAMN05660976_07521</name>
</gene>
<proteinExistence type="predicted"/>
<evidence type="ECO:0000256" key="4">
    <source>
        <dbReference type="ARBA" id="ARBA00022989"/>
    </source>
</evidence>
<sequence>MVAALAVTQTVGFGVLYYVFSVLLDPMARDLRASASQVALALTLSVLVSALCAPFAGRWLDARGGRLLMTAGSVLGTLALLAWSRVENVVQLYAVFAAVGVASAMVLYEAAFAVIVARFSGRGRASALLAVMVVAGFASSIFLPLAGVLVQAHGWRQALVILAALYGATAIPLHAVALRRSRSAPEAGLGGSDDPGQADQAGRTDGVAGVAGGGRATLVRAATRQAAFWLLTVAFTLHNAATATFSVLLVTYLVHLGHPPLLAATVAGTLGILSVTGRLVITGLQSRLPTALAAAAVFTLQALAAVLLPLTGAGVAGAVTAVLLFGLGFGVGALTKPHLLAERYGTVAFASLSGRIALPATLAKAGAPAAALAVALTAGYGWVMAAVTLACLVAAATLVAYHRVSFRRPSNHGEAPA</sequence>
<evidence type="ECO:0000256" key="6">
    <source>
        <dbReference type="SAM" id="Phobius"/>
    </source>
</evidence>
<feature type="transmembrane region" description="Helical" evidence="6">
    <location>
        <begin position="356"/>
        <end position="376"/>
    </location>
</feature>
<dbReference type="Gene3D" id="1.20.1250.20">
    <property type="entry name" value="MFS general substrate transporter like domains"/>
    <property type="match status" value="1"/>
</dbReference>
<dbReference type="EMBL" id="FOBF01000026">
    <property type="protein sequence ID" value="SEN41945.1"/>
    <property type="molecule type" value="Genomic_DNA"/>
</dbReference>
<dbReference type="GO" id="GO:0022857">
    <property type="term" value="F:transmembrane transporter activity"/>
    <property type="evidence" value="ECO:0007669"/>
    <property type="project" value="InterPro"/>
</dbReference>
<organism evidence="8 9">
    <name type="scientific">Nonomuraea pusilla</name>
    <dbReference type="NCBI Taxonomy" id="46177"/>
    <lineage>
        <taxon>Bacteria</taxon>
        <taxon>Bacillati</taxon>
        <taxon>Actinomycetota</taxon>
        <taxon>Actinomycetes</taxon>
        <taxon>Streptosporangiales</taxon>
        <taxon>Streptosporangiaceae</taxon>
        <taxon>Nonomuraea</taxon>
    </lineage>
</organism>
<comment type="subcellular location">
    <subcellularLocation>
        <location evidence="1">Cell membrane</location>
        <topology evidence="1">Multi-pass membrane protein</topology>
    </subcellularLocation>
</comment>